<accession>A0AAV7FBI8</accession>
<reference evidence="1 2" key="1">
    <citation type="submission" date="2021-07" db="EMBL/GenBank/DDBJ databases">
        <title>The Aristolochia fimbriata genome: insights into angiosperm evolution, floral development and chemical biosynthesis.</title>
        <authorList>
            <person name="Jiao Y."/>
        </authorList>
    </citation>
    <scope>NUCLEOTIDE SEQUENCE [LARGE SCALE GENOMIC DNA]</scope>
    <source>
        <strain evidence="1">IBCAS-2021</strain>
        <tissue evidence="1">Leaf</tissue>
    </source>
</reference>
<evidence type="ECO:0000313" key="2">
    <source>
        <dbReference type="Proteomes" id="UP000825729"/>
    </source>
</evidence>
<dbReference type="AlphaFoldDB" id="A0AAV7FBI8"/>
<proteinExistence type="predicted"/>
<dbReference type="Proteomes" id="UP000825729">
    <property type="component" value="Unassembled WGS sequence"/>
</dbReference>
<keyword evidence="2" id="KW-1185">Reference proteome</keyword>
<comment type="caution">
    <text evidence="1">The sequence shown here is derived from an EMBL/GenBank/DDBJ whole genome shotgun (WGS) entry which is preliminary data.</text>
</comment>
<sequence>MTTMEWGPPSLAFTSLRPFWPDTRVMRPQQKSTIARGHGTPKESTIGKRDPLLKGLQYFSLVSDQHFTETQTQRNRSGPVTSHLSALCQLSIFQFVTARSPVRRNRNSSAMQQGNYESAVTQSQLGFLSSLTQPKCHILHSTAAAHNTSSIPTATVHITSSIPIVTMDAVEGVGSARMGPTALHSSTTSTYPGWLRSSKHCRGAADTPMVVKTFKYQRLDSSQLEFIPQQLDSKLNEGNPATRYTYSPYTHTIY</sequence>
<name>A0AAV7FBI8_ARIFI</name>
<protein>
    <submittedName>
        <fullName evidence="1">Uncharacterized protein</fullName>
    </submittedName>
</protein>
<organism evidence="1 2">
    <name type="scientific">Aristolochia fimbriata</name>
    <name type="common">White veined hardy Dutchman's pipe vine</name>
    <dbReference type="NCBI Taxonomy" id="158543"/>
    <lineage>
        <taxon>Eukaryota</taxon>
        <taxon>Viridiplantae</taxon>
        <taxon>Streptophyta</taxon>
        <taxon>Embryophyta</taxon>
        <taxon>Tracheophyta</taxon>
        <taxon>Spermatophyta</taxon>
        <taxon>Magnoliopsida</taxon>
        <taxon>Magnoliidae</taxon>
        <taxon>Piperales</taxon>
        <taxon>Aristolochiaceae</taxon>
        <taxon>Aristolochia</taxon>
    </lineage>
</organism>
<gene>
    <name evidence="1" type="ORF">H6P81_002816</name>
</gene>
<dbReference type="EMBL" id="JAINDJ010000002">
    <property type="protein sequence ID" value="KAG9458308.1"/>
    <property type="molecule type" value="Genomic_DNA"/>
</dbReference>
<evidence type="ECO:0000313" key="1">
    <source>
        <dbReference type="EMBL" id="KAG9458308.1"/>
    </source>
</evidence>